<evidence type="ECO:0000313" key="3">
    <source>
        <dbReference type="Proteomes" id="UP001472677"/>
    </source>
</evidence>
<dbReference type="Gene3D" id="3.30.70.330">
    <property type="match status" value="1"/>
</dbReference>
<comment type="caution">
    <text evidence="2">The sequence shown here is derived from an EMBL/GenBank/DDBJ whole genome shotgun (WGS) entry which is preliminary data.</text>
</comment>
<sequence>MNLLRNAIKSHVSVRTVKPIHALPSFLREPPRRFSTEPDQQQQQQPPLPDASVDAFLDSASKGFVYGKLFGATKYTMKSDIISLLEGCNLMPDDIKVSYSRSFFPVAMMLRFPSPGAFSNATRTLRRFDRLYRLDRVNDSDWDIVTPYNGKTVVLQGLPRSVGFEDIERFLSGCDYDPSSIQSFTSNRPGSTTVLRLTTVQFPSHIQAMNACISKNRKVFLNNKVSVRVLY</sequence>
<accession>A0ABR2D7K4</accession>
<feature type="region of interest" description="Disordered" evidence="1">
    <location>
        <begin position="29"/>
        <end position="50"/>
    </location>
</feature>
<name>A0ABR2D7K4_9ROSI</name>
<dbReference type="EMBL" id="JBBPBM010000034">
    <property type="protein sequence ID" value="KAK8531979.1"/>
    <property type="molecule type" value="Genomic_DNA"/>
</dbReference>
<organism evidence="2 3">
    <name type="scientific">Hibiscus sabdariffa</name>
    <name type="common">roselle</name>
    <dbReference type="NCBI Taxonomy" id="183260"/>
    <lineage>
        <taxon>Eukaryota</taxon>
        <taxon>Viridiplantae</taxon>
        <taxon>Streptophyta</taxon>
        <taxon>Embryophyta</taxon>
        <taxon>Tracheophyta</taxon>
        <taxon>Spermatophyta</taxon>
        <taxon>Magnoliopsida</taxon>
        <taxon>eudicotyledons</taxon>
        <taxon>Gunneridae</taxon>
        <taxon>Pentapetalae</taxon>
        <taxon>rosids</taxon>
        <taxon>malvids</taxon>
        <taxon>Malvales</taxon>
        <taxon>Malvaceae</taxon>
        <taxon>Malvoideae</taxon>
        <taxon>Hibiscus</taxon>
    </lineage>
</organism>
<dbReference type="InterPro" id="IPR035979">
    <property type="entry name" value="RBD_domain_sf"/>
</dbReference>
<dbReference type="Proteomes" id="UP001472677">
    <property type="component" value="Unassembled WGS sequence"/>
</dbReference>
<gene>
    <name evidence="2" type="ORF">V6N12_053432</name>
</gene>
<dbReference type="SUPFAM" id="SSF54928">
    <property type="entry name" value="RNA-binding domain, RBD"/>
    <property type="match status" value="1"/>
</dbReference>
<dbReference type="InterPro" id="IPR012677">
    <property type="entry name" value="Nucleotide-bd_a/b_plait_sf"/>
</dbReference>
<evidence type="ECO:0000256" key="1">
    <source>
        <dbReference type="SAM" id="MobiDB-lite"/>
    </source>
</evidence>
<proteinExistence type="predicted"/>
<dbReference type="PANTHER" id="PTHR48167">
    <property type="entry name" value="EXPRESSED PROTEIN"/>
    <property type="match status" value="1"/>
</dbReference>
<dbReference type="PANTHER" id="PTHR48167:SF2">
    <property type="entry name" value="EXPRESSED PROTEIN"/>
    <property type="match status" value="1"/>
</dbReference>
<protein>
    <recommendedName>
        <fullName evidence="4">Ribosomal protein S24e family protein</fullName>
    </recommendedName>
</protein>
<evidence type="ECO:0008006" key="4">
    <source>
        <dbReference type="Google" id="ProtNLM"/>
    </source>
</evidence>
<reference evidence="2 3" key="1">
    <citation type="journal article" date="2024" name="G3 (Bethesda)">
        <title>Genome assembly of Hibiscus sabdariffa L. provides insights into metabolisms of medicinal natural products.</title>
        <authorList>
            <person name="Kim T."/>
        </authorList>
    </citation>
    <scope>NUCLEOTIDE SEQUENCE [LARGE SCALE GENOMIC DNA]</scope>
    <source>
        <strain evidence="2">TK-2024</strain>
        <tissue evidence="2">Old leaves</tissue>
    </source>
</reference>
<keyword evidence="3" id="KW-1185">Reference proteome</keyword>
<evidence type="ECO:0000313" key="2">
    <source>
        <dbReference type="EMBL" id="KAK8531979.1"/>
    </source>
</evidence>